<name>A0A2P1PQ95_9GAMM</name>
<accession>A0A2P1PQ95</accession>
<keyword evidence="1" id="KW-1133">Transmembrane helix</keyword>
<protein>
    <submittedName>
        <fullName evidence="2">Uncharacterized protein</fullName>
    </submittedName>
</protein>
<dbReference type="EMBL" id="CP027860">
    <property type="protein sequence ID" value="AVP97016.1"/>
    <property type="molecule type" value="Genomic_DNA"/>
</dbReference>
<keyword evidence="1" id="KW-0812">Transmembrane</keyword>
<sequence>MISASPLDWTLRPSRLQPLFSVGAVTLGLAALLIWTDLRLWQLLSVLIIVLGLEWWRFRRFGRTEAGRYLIRPDGFWQLPGSDALWQLRSVSWFPGLCHCQLQEATRPSEARQLLFWRDQVDTHSWRRLRARLRTYRPGAAE</sequence>
<dbReference type="Pfam" id="PF07254">
    <property type="entry name" value="Cpta_toxin"/>
    <property type="match status" value="1"/>
</dbReference>
<feature type="transmembrane region" description="Helical" evidence="1">
    <location>
        <begin position="16"/>
        <end position="35"/>
    </location>
</feature>
<evidence type="ECO:0000313" key="3">
    <source>
        <dbReference type="Proteomes" id="UP000241074"/>
    </source>
</evidence>
<dbReference type="RefSeq" id="WP_106890941.1">
    <property type="nucleotide sequence ID" value="NZ_CP027860.1"/>
</dbReference>
<dbReference type="KEGG" id="xba:C7S18_07335"/>
<reference evidence="2 3" key="1">
    <citation type="submission" date="2018-03" db="EMBL/GenBank/DDBJ databases">
        <title>Ahniella affigens gen. nov., sp. nov., a gammaproteobacterium isolated from sandy soil near a stream.</title>
        <authorList>
            <person name="Ko Y."/>
            <person name="Kim J.-H."/>
        </authorList>
    </citation>
    <scope>NUCLEOTIDE SEQUENCE [LARGE SCALE GENOMIC DNA]</scope>
    <source>
        <strain evidence="2 3">D13</strain>
    </source>
</reference>
<feature type="transmembrane region" description="Helical" evidence="1">
    <location>
        <begin position="41"/>
        <end position="58"/>
    </location>
</feature>
<gene>
    <name evidence="2" type="ORF">C7S18_07335</name>
</gene>
<dbReference type="InterPro" id="IPR009883">
    <property type="entry name" value="YgfX"/>
</dbReference>
<evidence type="ECO:0000256" key="1">
    <source>
        <dbReference type="SAM" id="Phobius"/>
    </source>
</evidence>
<dbReference type="Proteomes" id="UP000241074">
    <property type="component" value="Chromosome"/>
</dbReference>
<reference evidence="2 3" key="2">
    <citation type="submission" date="2018-03" db="EMBL/GenBank/DDBJ databases">
        <authorList>
            <person name="Keele B.F."/>
        </authorList>
    </citation>
    <scope>NUCLEOTIDE SEQUENCE [LARGE SCALE GENOMIC DNA]</scope>
    <source>
        <strain evidence="2 3">D13</strain>
    </source>
</reference>
<dbReference type="AlphaFoldDB" id="A0A2P1PQ95"/>
<evidence type="ECO:0000313" key="2">
    <source>
        <dbReference type="EMBL" id="AVP97016.1"/>
    </source>
</evidence>
<organism evidence="2 3">
    <name type="scientific">Ahniella affigens</name>
    <dbReference type="NCBI Taxonomy" id="2021234"/>
    <lineage>
        <taxon>Bacteria</taxon>
        <taxon>Pseudomonadati</taxon>
        <taxon>Pseudomonadota</taxon>
        <taxon>Gammaproteobacteria</taxon>
        <taxon>Lysobacterales</taxon>
        <taxon>Rhodanobacteraceae</taxon>
        <taxon>Ahniella</taxon>
    </lineage>
</organism>
<proteinExistence type="predicted"/>
<keyword evidence="3" id="KW-1185">Reference proteome</keyword>
<keyword evidence="1" id="KW-0472">Membrane</keyword>